<dbReference type="SMART" id="SM00440">
    <property type="entry name" value="ZnF_C2C2"/>
    <property type="match status" value="1"/>
</dbReference>
<dbReference type="PROSITE" id="PS51319">
    <property type="entry name" value="TFIIS_N"/>
    <property type="match status" value="1"/>
</dbReference>
<dbReference type="PROSITE" id="PS51133">
    <property type="entry name" value="ZF_TFIIS_2"/>
    <property type="match status" value="1"/>
</dbReference>
<dbReference type="FunFam" id="1.10.472.30:FF:000003">
    <property type="entry name" value="Transcription elongation factor S-II"/>
    <property type="match status" value="1"/>
</dbReference>
<comment type="function">
    <text evidence="8">Necessary for efficient RNA polymerase II transcription elongation past template-encoded arresting sites.</text>
</comment>
<dbReference type="InterPro" id="IPR017923">
    <property type="entry name" value="TFIIS_N"/>
</dbReference>
<dbReference type="AlphaFoldDB" id="A0A9W8D0D7"/>
<dbReference type="InterPro" id="IPR035100">
    <property type="entry name" value="TF_IIS-typ"/>
</dbReference>
<dbReference type="Pfam" id="PF07500">
    <property type="entry name" value="TFIIS_M"/>
    <property type="match status" value="1"/>
</dbReference>
<keyword evidence="14" id="KW-1185">Reference proteome</keyword>
<feature type="compositionally biased region" description="Polar residues" evidence="9">
    <location>
        <begin position="156"/>
        <end position="174"/>
    </location>
</feature>
<dbReference type="PROSITE" id="PS51321">
    <property type="entry name" value="TFIIS_CENTRAL"/>
    <property type="match status" value="1"/>
</dbReference>
<dbReference type="Gene3D" id="2.20.25.10">
    <property type="match status" value="1"/>
</dbReference>
<dbReference type="InterPro" id="IPR035441">
    <property type="entry name" value="TFIIS/LEDGF_dom_sf"/>
</dbReference>
<dbReference type="InterPro" id="IPR003618">
    <property type="entry name" value="TFIIS_cen_dom"/>
</dbReference>
<dbReference type="PANTHER" id="PTHR11477">
    <property type="entry name" value="TRANSCRIPTION FACTOR S-II ZINC FINGER DOMAIN-CONTAINING PROTEIN"/>
    <property type="match status" value="1"/>
</dbReference>
<keyword evidence="3 6" id="KW-0863">Zinc-finger</keyword>
<organism evidence="13 14">
    <name type="scientific">Coemansia biformis</name>
    <dbReference type="NCBI Taxonomy" id="1286918"/>
    <lineage>
        <taxon>Eukaryota</taxon>
        <taxon>Fungi</taxon>
        <taxon>Fungi incertae sedis</taxon>
        <taxon>Zoopagomycota</taxon>
        <taxon>Kickxellomycotina</taxon>
        <taxon>Kickxellomycetes</taxon>
        <taxon>Kickxellales</taxon>
        <taxon>Kickxellaceae</taxon>
        <taxon>Coemansia</taxon>
    </lineage>
</organism>
<evidence type="ECO:0000259" key="12">
    <source>
        <dbReference type="PROSITE" id="PS51321"/>
    </source>
</evidence>
<dbReference type="SUPFAM" id="SSF46942">
    <property type="entry name" value="Elongation factor TFIIS domain 2"/>
    <property type="match status" value="1"/>
</dbReference>
<dbReference type="GO" id="GO:0031440">
    <property type="term" value="P:regulation of mRNA 3'-end processing"/>
    <property type="evidence" value="ECO:0007669"/>
    <property type="project" value="TreeGrafter"/>
</dbReference>
<evidence type="ECO:0000256" key="5">
    <source>
        <dbReference type="ARBA" id="ARBA00023242"/>
    </source>
</evidence>
<keyword evidence="13" id="KW-0648">Protein biosynthesis</keyword>
<evidence type="ECO:0000256" key="6">
    <source>
        <dbReference type="PROSITE-ProRule" id="PRU00472"/>
    </source>
</evidence>
<dbReference type="Pfam" id="PF01096">
    <property type="entry name" value="Zn_ribbon_TFIIS"/>
    <property type="match status" value="1"/>
</dbReference>
<proteinExistence type="inferred from homology"/>
<gene>
    <name evidence="13" type="primary">tfs1</name>
    <name evidence="13" type="ORF">LPJ61_000596</name>
</gene>
<dbReference type="Pfam" id="PF08711">
    <property type="entry name" value="Med26"/>
    <property type="match status" value="1"/>
</dbReference>
<feature type="region of interest" description="Disordered" evidence="9">
    <location>
        <begin position="85"/>
        <end position="177"/>
    </location>
</feature>
<dbReference type="InterPro" id="IPR036575">
    <property type="entry name" value="TFIIS_cen_dom_sf"/>
</dbReference>
<feature type="domain" description="TFIIS-type" evidence="10">
    <location>
        <begin position="309"/>
        <end position="349"/>
    </location>
</feature>
<comment type="similarity">
    <text evidence="8">Belongs to the TFS-II family.</text>
</comment>
<protein>
    <recommendedName>
        <fullName evidence="8">Transcription elongation factor</fullName>
    </recommendedName>
</protein>
<dbReference type="SUPFAM" id="SSF57783">
    <property type="entry name" value="Zinc beta-ribbon"/>
    <property type="match status" value="1"/>
</dbReference>
<evidence type="ECO:0000256" key="7">
    <source>
        <dbReference type="PROSITE-ProRule" id="PRU00649"/>
    </source>
</evidence>
<keyword evidence="8" id="KW-0238">DNA-binding</keyword>
<evidence type="ECO:0000259" key="10">
    <source>
        <dbReference type="PROSITE" id="PS51133"/>
    </source>
</evidence>
<dbReference type="Gene3D" id="1.20.930.10">
    <property type="entry name" value="Conserved domain common to transcription factors TFIIS, elongin A, CRSP70"/>
    <property type="match status" value="1"/>
</dbReference>
<reference evidence="13" key="1">
    <citation type="submission" date="2022-07" db="EMBL/GenBank/DDBJ databases">
        <title>Phylogenomic reconstructions and comparative analyses of Kickxellomycotina fungi.</title>
        <authorList>
            <person name="Reynolds N.K."/>
            <person name="Stajich J.E."/>
            <person name="Barry K."/>
            <person name="Grigoriev I.V."/>
            <person name="Crous P."/>
            <person name="Smith M.E."/>
        </authorList>
    </citation>
    <scope>NUCLEOTIDE SEQUENCE</scope>
    <source>
        <strain evidence="13">BCRC 34381</strain>
    </source>
</reference>
<dbReference type="GO" id="GO:0008270">
    <property type="term" value="F:zinc ion binding"/>
    <property type="evidence" value="ECO:0007669"/>
    <property type="project" value="UniProtKB-UniRule"/>
</dbReference>
<dbReference type="GO" id="GO:0003746">
    <property type="term" value="F:translation elongation factor activity"/>
    <property type="evidence" value="ECO:0007669"/>
    <property type="project" value="UniProtKB-KW"/>
</dbReference>
<dbReference type="Gene3D" id="1.10.472.30">
    <property type="entry name" value="Transcription elongation factor S-II, central domain"/>
    <property type="match status" value="1"/>
</dbReference>
<dbReference type="SMART" id="SM00510">
    <property type="entry name" value="TFS2M"/>
    <property type="match status" value="1"/>
</dbReference>
<feature type="domain" description="TFIIS central" evidence="12">
    <location>
        <begin position="192"/>
        <end position="306"/>
    </location>
</feature>
<dbReference type="CDD" id="cd13749">
    <property type="entry name" value="Zn-ribbon_TFIIS"/>
    <property type="match status" value="1"/>
</dbReference>
<name>A0A9W8D0D7_9FUNG</name>
<keyword evidence="2 8" id="KW-0479">Metal-binding</keyword>
<dbReference type="GO" id="GO:0000977">
    <property type="term" value="F:RNA polymerase II transcription regulatory region sequence-specific DNA binding"/>
    <property type="evidence" value="ECO:0007669"/>
    <property type="project" value="TreeGrafter"/>
</dbReference>
<dbReference type="SUPFAM" id="SSF47676">
    <property type="entry name" value="Conserved domain common to transcription factors TFIIS, elongin A, CRSP70"/>
    <property type="match status" value="1"/>
</dbReference>
<evidence type="ECO:0000256" key="4">
    <source>
        <dbReference type="ARBA" id="ARBA00022833"/>
    </source>
</evidence>
<dbReference type="InterPro" id="IPR001222">
    <property type="entry name" value="Znf_TFIIS"/>
</dbReference>
<evidence type="ECO:0000256" key="8">
    <source>
        <dbReference type="RuleBase" id="RU368078"/>
    </source>
</evidence>
<sequence>MSATLDAQGELKSLCKALTEAQDTGSKTDQTDLLNKLLAVRVDERLLRTTGAGQVVGRLRNSGDAAIATLAKRVVHKWKKDVMAANPRTGGPAAGASPASRSQTPRSAGHATPQHQQPRAGADSQQGRAGAGAGVGPRPPTGESTATPGGAPTPGSADNSAPGTPLSPSGNGSAPRTAALDGAHVAKTGDSVRDKCVELLYNSMAADSVADADLLARRALDIERIEFEKAKATSPAYRTRIRSLCSNLRDKKNPELRLNVVEGAISAKRFCSMTSEEMASKELRDTIEKMKEENLFKAQGAGREEAVTDQFKCGRCKQRKCSYYQLQTRSADEPMTTFVTCAVCNNRWKFC</sequence>
<feature type="compositionally biased region" description="Low complexity" evidence="9">
    <location>
        <begin position="87"/>
        <end position="102"/>
    </location>
</feature>
<dbReference type="NCBIfam" id="TIGR01385">
    <property type="entry name" value="TFSII"/>
    <property type="match status" value="1"/>
</dbReference>
<feature type="domain" description="TFIIS N-terminal" evidence="11">
    <location>
        <begin position="9"/>
        <end position="85"/>
    </location>
</feature>
<dbReference type="GO" id="GO:0001139">
    <property type="term" value="F:RNA polymerase II complex recruiting activity"/>
    <property type="evidence" value="ECO:0007669"/>
    <property type="project" value="TreeGrafter"/>
</dbReference>
<dbReference type="OrthoDB" id="44867at2759"/>
<dbReference type="GO" id="GO:0006368">
    <property type="term" value="P:transcription elongation by RNA polymerase II"/>
    <property type="evidence" value="ECO:0007669"/>
    <property type="project" value="InterPro"/>
</dbReference>
<evidence type="ECO:0000259" key="11">
    <source>
        <dbReference type="PROSITE" id="PS51319"/>
    </source>
</evidence>
<feature type="compositionally biased region" description="Low complexity" evidence="9">
    <location>
        <begin position="119"/>
        <end position="128"/>
    </location>
</feature>
<keyword evidence="5 7" id="KW-0539">Nucleus</keyword>
<dbReference type="PANTHER" id="PTHR11477:SF0">
    <property type="entry name" value="IP08861P-RELATED"/>
    <property type="match status" value="1"/>
</dbReference>
<dbReference type="EMBL" id="JANBOI010000030">
    <property type="protein sequence ID" value="KAJ1735348.1"/>
    <property type="molecule type" value="Genomic_DNA"/>
</dbReference>
<keyword evidence="8" id="KW-0805">Transcription regulation</keyword>
<dbReference type="GO" id="GO:0005634">
    <property type="term" value="C:nucleus"/>
    <property type="evidence" value="ECO:0007669"/>
    <property type="project" value="UniProtKB-SubCell"/>
</dbReference>
<dbReference type="PIRSF" id="PIRSF006704">
    <property type="entry name" value="TF_IIS"/>
    <property type="match status" value="1"/>
</dbReference>
<evidence type="ECO:0000313" key="13">
    <source>
        <dbReference type="EMBL" id="KAJ1735348.1"/>
    </source>
</evidence>
<keyword evidence="13" id="KW-0251">Elongation factor</keyword>
<evidence type="ECO:0000313" key="14">
    <source>
        <dbReference type="Proteomes" id="UP001143981"/>
    </source>
</evidence>
<keyword evidence="4 8" id="KW-0862">Zinc</keyword>
<dbReference type="PROSITE" id="PS00466">
    <property type="entry name" value="ZF_TFIIS_1"/>
    <property type="match status" value="1"/>
</dbReference>
<comment type="caution">
    <text evidence="13">The sequence shown here is derived from an EMBL/GenBank/DDBJ whole genome shotgun (WGS) entry which is preliminary data.</text>
</comment>
<dbReference type="InterPro" id="IPR003617">
    <property type="entry name" value="TFIIS/CRSP70_N_sub"/>
</dbReference>
<evidence type="ECO:0000256" key="9">
    <source>
        <dbReference type="SAM" id="MobiDB-lite"/>
    </source>
</evidence>
<accession>A0A9W8D0D7</accession>
<dbReference type="GO" id="GO:0006362">
    <property type="term" value="P:transcription elongation by RNA polymerase I"/>
    <property type="evidence" value="ECO:0007669"/>
    <property type="project" value="TreeGrafter"/>
</dbReference>
<evidence type="ECO:0000256" key="2">
    <source>
        <dbReference type="ARBA" id="ARBA00022723"/>
    </source>
</evidence>
<keyword evidence="8" id="KW-0804">Transcription</keyword>
<evidence type="ECO:0000256" key="1">
    <source>
        <dbReference type="ARBA" id="ARBA00004123"/>
    </source>
</evidence>
<dbReference type="FunFam" id="2.20.25.10:FF:000001">
    <property type="entry name" value="Probable Transcription elongation factor S-II"/>
    <property type="match status" value="1"/>
</dbReference>
<dbReference type="Proteomes" id="UP001143981">
    <property type="component" value="Unassembled WGS sequence"/>
</dbReference>
<dbReference type="InterPro" id="IPR006289">
    <property type="entry name" value="TFSII"/>
</dbReference>
<comment type="subcellular location">
    <subcellularLocation>
        <location evidence="1 7 8">Nucleus</location>
    </subcellularLocation>
</comment>
<evidence type="ECO:0000256" key="3">
    <source>
        <dbReference type="ARBA" id="ARBA00022771"/>
    </source>
</evidence>
<dbReference type="SMART" id="SM00509">
    <property type="entry name" value="TFS2N"/>
    <property type="match status" value="1"/>
</dbReference>
<dbReference type="GO" id="GO:0031564">
    <property type="term" value="P:transcription antitermination"/>
    <property type="evidence" value="ECO:0007669"/>
    <property type="project" value="TreeGrafter"/>
</dbReference>